<feature type="domain" description="Trafficking protein particle complex II-specific subunit 65 IgD3" evidence="1">
    <location>
        <begin position="387"/>
        <end position="534"/>
    </location>
</feature>
<dbReference type="OrthoDB" id="5345392at2759"/>
<dbReference type="InterPro" id="IPR055420">
    <property type="entry name" value="IgD3_Trs65"/>
</dbReference>
<dbReference type="GO" id="GO:1990071">
    <property type="term" value="C:TRAPPII protein complex"/>
    <property type="evidence" value="ECO:0007669"/>
    <property type="project" value="InterPro"/>
</dbReference>
<organism evidence="2 3">
    <name type="scientific">Pichia inconspicua</name>
    <dbReference type="NCBI Taxonomy" id="52247"/>
    <lineage>
        <taxon>Eukaryota</taxon>
        <taxon>Fungi</taxon>
        <taxon>Dikarya</taxon>
        <taxon>Ascomycota</taxon>
        <taxon>Saccharomycotina</taxon>
        <taxon>Pichiomycetes</taxon>
        <taxon>Pichiales</taxon>
        <taxon>Pichiaceae</taxon>
        <taxon>Pichia</taxon>
    </lineage>
</organism>
<evidence type="ECO:0000313" key="3">
    <source>
        <dbReference type="Proteomes" id="UP000307173"/>
    </source>
</evidence>
<sequence length="535" mass="60054">MKILSIYVPTLTLDKSQLSKNDNETLIQQLKTSQPKTDAYFDEDLELYVVLETDASSNDMLGTLELETIYSSDKAKSSDSKQNVRRTLSILEDPLIRSQNYIVWNYNTKVKPSKNVNKLRINALFKRKQEEVNYYLKPFEETQLIEIGNITLVNNAAIVESSDNNTPSRSIETNYEICVKSLYKMSLKSLQTNDKTLAWLDLSTSNALKEENILVKINSISVDCVGSQMTICTPIQFPFMLTPSTILTIAYKVSSDDESSVKPLNVVVDATIDGKNNIKTQWMSNLDLSSNAHLLMQPGNNYDASGLKGNPTLLPAAKVSKLRSYANLMSKNSPKLLPPKSATLSNFAGTNVTKQADSGMGGKRYTSVRIKSGSNLSLSQLWSGTTSQNFQRGLVVTVSGPTKVKLGETFRWKIQLLNKSSARMDLILYVQSSIKKDYEKNIPPIPIQSRNKNDIVPLFNNNQLVRSFYYKFNRAGIVSLTNNLRVSLEYGNLYECDLELLSVERGMFNIYDFKVLDISSGDIFECNRLLDVLVV</sequence>
<gene>
    <name evidence="2" type="ORF">CANINC_001063</name>
</gene>
<dbReference type="GO" id="GO:0005802">
    <property type="term" value="C:trans-Golgi network"/>
    <property type="evidence" value="ECO:0007669"/>
    <property type="project" value="TreeGrafter"/>
</dbReference>
<proteinExistence type="predicted"/>
<protein>
    <recommendedName>
        <fullName evidence="1">Trafficking protein particle complex II-specific subunit 65 IgD3 domain-containing protein</fullName>
    </recommendedName>
</protein>
<dbReference type="PANTHER" id="PTHR28159:SF1">
    <property type="entry name" value="TRAFFICKING PROTEIN PARTICLE COMPLEX II-SPECIFIC SUBUNIT 65"/>
    <property type="match status" value="1"/>
</dbReference>
<dbReference type="Pfam" id="PF12735">
    <property type="entry name" value="IgD3_Trs65"/>
    <property type="match status" value="1"/>
</dbReference>
<dbReference type="EMBL" id="SELW01000155">
    <property type="protein sequence ID" value="TID30361.1"/>
    <property type="molecule type" value="Genomic_DNA"/>
</dbReference>
<name>A0A4T0X4I6_9ASCO</name>
<dbReference type="GO" id="GO:0006891">
    <property type="term" value="P:intra-Golgi vesicle-mediated transport"/>
    <property type="evidence" value="ECO:0007669"/>
    <property type="project" value="InterPro"/>
</dbReference>
<dbReference type="PANTHER" id="PTHR28159">
    <property type="entry name" value="TRAFFICKING PROTEIN PARTICLE COMPLEX II-SPECIFIC SUBUNIT 65"/>
    <property type="match status" value="1"/>
</dbReference>
<dbReference type="InterPro" id="IPR024662">
    <property type="entry name" value="Trs65"/>
</dbReference>
<evidence type="ECO:0000313" key="2">
    <source>
        <dbReference type="EMBL" id="TID30361.1"/>
    </source>
</evidence>
<reference evidence="2 3" key="1">
    <citation type="journal article" date="2019" name="Front. Genet.">
        <title>Whole-Genome Sequencing of the Opportunistic Yeast Pathogen Candida inconspicua Uncovers Its Hybrid Origin.</title>
        <authorList>
            <person name="Mixao V."/>
            <person name="Hansen A.P."/>
            <person name="Saus E."/>
            <person name="Boekhout T."/>
            <person name="Lass-Florl C."/>
            <person name="Gabaldon T."/>
        </authorList>
    </citation>
    <scope>NUCLEOTIDE SEQUENCE [LARGE SCALE GENOMIC DNA]</scope>
    <source>
        <strain evidence="2 3">CBS 180</strain>
    </source>
</reference>
<accession>A0A4T0X4I6</accession>
<dbReference type="Proteomes" id="UP000307173">
    <property type="component" value="Unassembled WGS sequence"/>
</dbReference>
<dbReference type="AlphaFoldDB" id="A0A4T0X4I6"/>
<evidence type="ECO:0000259" key="1">
    <source>
        <dbReference type="Pfam" id="PF12735"/>
    </source>
</evidence>
<keyword evidence="3" id="KW-1185">Reference proteome</keyword>
<dbReference type="STRING" id="52247.A0A4T0X4I6"/>
<comment type="caution">
    <text evidence="2">The sequence shown here is derived from an EMBL/GenBank/DDBJ whole genome shotgun (WGS) entry which is preliminary data.</text>
</comment>